<name>A0ABQ5E3D7_9ASTR</name>
<gene>
    <name evidence="1" type="ORF">Tco_0952464</name>
</gene>
<reference evidence="1" key="2">
    <citation type="submission" date="2022-01" db="EMBL/GenBank/DDBJ databases">
        <authorList>
            <person name="Yamashiro T."/>
            <person name="Shiraishi A."/>
            <person name="Satake H."/>
            <person name="Nakayama K."/>
        </authorList>
    </citation>
    <scope>NUCLEOTIDE SEQUENCE</scope>
</reference>
<dbReference type="EMBL" id="BQNB010015755">
    <property type="protein sequence ID" value="GJT43749.1"/>
    <property type="molecule type" value="Genomic_DNA"/>
</dbReference>
<accession>A0ABQ5E3D7</accession>
<proteinExistence type="predicted"/>
<dbReference type="PANTHER" id="PTHR42648">
    <property type="entry name" value="TRANSPOSASE, PUTATIVE-RELATED"/>
    <property type="match status" value="1"/>
</dbReference>
<comment type="caution">
    <text evidence="1">The sequence shown here is derived from an EMBL/GenBank/DDBJ whole genome shotgun (WGS) entry which is preliminary data.</text>
</comment>
<evidence type="ECO:0000313" key="1">
    <source>
        <dbReference type="EMBL" id="GJT43749.1"/>
    </source>
</evidence>
<dbReference type="PANTHER" id="PTHR42648:SF18">
    <property type="entry name" value="RETROTRANSPOSON, UNCLASSIFIED-LIKE PROTEIN"/>
    <property type="match status" value="1"/>
</dbReference>
<protein>
    <recommendedName>
        <fullName evidence="3">Integrase, catalytic region, zinc finger, CCHC-type, peptidase aspartic, catalytic</fullName>
    </recommendedName>
</protein>
<organism evidence="1 2">
    <name type="scientific">Tanacetum coccineum</name>
    <dbReference type="NCBI Taxonomy" id="301880"/>
    <lineage>
        <taxon>Eukaryota</taxon>
        <taxon>Viridiplantae</taxon>
        <taxon>Streptophyta</taxon>
        <taxon>Embryophyta</taxon>
        <taxon>Tracheophyta</taxon>
        <taxon>Spermatophyta</taxon>
        <taxon>Magnoliopsida</taxon>
        <taxon>eudicotyledons</taxon>
        <taxon>Gunneridae</taxon>
        <taxon>Pentapetalae</taxon>
        <taxon>asterids</taxon>
        <taxon>campanulids</taxon>
        <taxon>Asterales</taxon>
        <taxon>Asteraceae</taxon>
        <taxon>Asteroideae</taxon>
        <taxon>Anthemideae</taxon>
        <taxon>Anthemidinae</taxon>
        <taxon>Tanacetum</taxon>
    </lineage>
</organism>
<keyword evidence="2" id="KW-1185">Reference proteome</keyword>
<evidence type="ECO:0008006" key="3">
    <source>
        <dbReference type="Google" id="ProtNLM"/>
    </source>
</evidence>
<reference evidence="1" key="1">
    <citation type="journal article" date="2022" name="Int. J. Mol. Sci.">
        <title>Draft Genome of Tanacetum Coccineum: Genomic Comparison of Closely Related Tanacetum-Family Plants.</title>
        <authorList>
            <person name="Yamashiro T."/>
            <person name="Shiraishi A."/>
            <person name="Nakayama K."/>
            <person name="Satake H."/>
        </authorList>
    </citation>
    <scope>NUCLEOTIDE SEQUENCE</scope>
</reference>
<sequence length="391" mass="44774">MAIVRMTKRTLVEAARTMFIFLKAPLFLWAKAINTACYTQNRSMICLRYNKTPYEQMHDKKPDLSFHHVFGSLCYPTNDSEDLEMASEQFSSGPGLQLMTPATSSTGLIPNPIHKQPFNPPMRNDWDRLFQPIFNEYFNPSSSDVSLVLVVTTPRAVDIVGVEEAIPNALFDDPCHEPLHDVSTSQELSSNVQSSHSPLEVIGKWTKDRPLANVIGDPSRLVSARKQIETDAMWCYFDAFLTFVEPKNFKEAMLESSWVEAMQEEILKFERLQVWELVPCPDKVMLIKLKQEEGIDFEESFALVARIETICIFVANAANKHMTMMTSNNVTFIASFIPLIMEYLVKISKKARILELKRRHLKMLTLTSYTPYPSRKIWHICACTSQKTTKE</sequence>
<evidence type="ECO:0000313" key="2">
    <source>
        <dbReference type="Proteomes" id="UP001151760"/>
    </source>
</evidence>
<dbReference type="InterPro" id="IPR039537">
    <property type="entry name" value="Retrotran_Ty1/copia-like"/>
</dbReference>
<dbReference type="Proteomes" id="UP001151760">
    <property type="component" value="Unassembled WGS sequence"/>
</dbReference>